<dbReference type="SUPFAM" id="SSF56601">
    <property type="entry name" value="beta-lactamase/transpeptidase-like"/>
    <property type="match status" value="1"/>
</dbReference>
<accession>A0A9P8A2W3</accession>
<dbReference type="PANTHER" id="PTHR46825">
    <property type="entry name" value="D-ALANYL-D-ALANINE-CARBOXYPEPTIDASE/ENDOPEPTIDASE AMPH"/>
    <property type="match status" value="1"/>
</dbReference>
<dbReference type="InterPro" id="IPR050491">
    <property type="entry name" value="AmpC-like"/>
</dbReference>
<evidence type="ECO:0000313" key="5">
    <source>
        <dbReference type="Proteomes" id="UP000717515"/>
    </source>
</evidence>
<dbReference type="Pfam" id="PF11954">
    <property type="entry name" value="DUF3471"/>
    <property type="match status" value="1"/>
</dbReference>
<dbReference type="Gene3D" id="2.40.128.600">
    <property type="match status" value="1"/>
</dbReference>
<gene>
    <name evidence="4" type="ORF">KVV02_002264</name>
</gene>
<reference evidence="4" key="1">
    <citation type="submission" date="2021-07" db="EMBL/GenBank/DDBJ databases">
        <title>Draft genome of Mortierella alpina, strain LL118, isolated from an aspen leaf litter sample.</title>
        <authorList>
            <person name="Yang S."/>
            <person name="Vinatzer B.A."/>
        </authorList>
    </citation>
    <scope>NUCLEOTIDE SEQUENCE</scope>
    <source>
        <strain evidence="4">LL118</strain>
    </source>
</reference>
<evidence type="ECO:0000256" key="1">
    <source>
        <dbReference type="ARBA" id="ARBA00038215"/>
    </source>
</evidence>
<dbReference type="PANTHER" id="PTHR46825:SF15">
    <property type="entry name" value="BETA-LACTAMASE-RELATED DOMAIN-CONTAINING PROTEIN"/>
    <property type="match status" value="1"/>
</dbReference>
<sequence>MHLPSTNNASNNAEFLPGLQDAIEKGRQECGIPGMSIAVLYKGELIFAQGFGKRNEQGDPFDTMTLAQIGSITKSFTAIAIGEMVAEGKLDWDKTPVNKYLPEFELDDVTMTSQLTFVDMLSHRTGIPNIDLAFYRSKESRLDIIKRMKNVKAPSKLGSKTDYMNSMYAVAGEAAARVQGISYEEVVREKVIHPLGLTHTGFSVKEMKSRSNHAMPLFAETLKDAQEDVFTTEPQDETYATLAPGVDIYSNVLDLVKYGRVILKGGVLDGKQVLNKDSVQQTLTPQSIMEMPRRGPEFPPMLTYGLGWFQDSYKGHATYHHSKDPLLLFGGVGGFSSSLVMFPDDDLVIAQLSNIMRTSLHSPIEYFIADNLFGLAKTQDWIMDRALKETQETYERLGKDLAGVGRIPERIPNKPPTLPLQEYAGVYTHPVFGDMLVRVESSQKKKEEDDDEARKEYLSFKLFGISNSMEHHHYELFVMKVHDVSFRKIALASFRTGADGTVDSLLLDLFGQFEFKKKDRAEVLSV</sequence>
<protein>
    <recommendedName>
        <fullName evidence="6">Beta-lactamase/transpeptidase-like protein</fullName>
    </recommendedName>
</protein>
<dbReference type="InterPro" id="IPR021860">
    <property type="entry name" value="Peptidase_S12_Pab87-rel_C"/>
</dbReference>
<dbReference type="InterPro" id="IPR001466">
    <property type="entry name" value="Beta-lactam-related"/>
</dbReference>
<evidence type="ECO:0000259" key="3">
    <source>
        <dbReference type="Pfam" id="PF11954"/>
    </source>
</evidence>
<dbReference type="AlphaFoldDB" id="A0A9P8A2W3"/>
<dbReference type="InterPro" id="IPR012338">
    <property type="entry name" value="Beta-lactam/transpept-like"/>
</dbReference>
<dbReference type="Pfam" id="PF00144">
    <property type="entry name" value="Beta-lactamase"/>
    <property type="match status" value="1"/>
</dbReference>
<feature type="domain" description="Peptidase S12 Pab87-related C-terminal" evidence="3">
    <location>
        <begin position="410"/>
        <end position="517"/>
    </location>
</feature>
<evidence type="ECO:0008006" key="6">
    <source>
        <dbReference type="Google" id="ProtNLM"/>
    </source>
</evidence>
<dbReference type="Gene3D" id="3.40.710.10">
    <property type="entry name" value="DD-peptidase/beta-lactamase superfamily"/>
    <property type="match status" value="1"/>
</dbReference>
<comment type="caution">
    <text evidence="4">The sequence shown here is derived from an EMBL/GenBank/DDBJ whole genome shotgun (WGS) entry which is preliminary data.</text>
</comment>
<organism evidence="4 5">
    <name type="scientific">Mortierella alpina</name>
    <name type="common">Oleaginous fungus</name>
    <name type="synonym">Mortierella renispora</name>
    <dbReference type="NCBI Taxonomy" id="64518"/>
    <lineage>
        <taxon>Eukaryota</taxon>
        <taxon>Fungi</taxon>
        <taxon>Fungi incertae sedis</taxon>
        <taxon>Mucoromycota</taxon>
        <taxon>Mortierellomycotina</taxon>
        <taxon>Mortierellomycetes</taxon>
        <taxon>Mortierellales</taxon>
        <taxon>Mortierellaceae</taxon>
        <taxon>Mortierella</taxon>
    </lineage>
</organism>
<evidence type="ECO:0000259" key="2">
    <source>
        <dbReference type="Pfam" id="PF00144"/>
    </source>
</evidence>
<comment type="similarity">
    <text evidence="1">Belongs to the peptidase S12 family.</text>
</comment>
<dbReference type="Proteomes" id="UP000717515">
    <property type="component" value="Unassembled WGS sequence"/>
</dbReference>
<name>A0A9P8A2W3_MORAP</name>
<dbReference type="EMBL" id="JAIFTL010000087">
    <property type="protein sequence ID" value="KAG9323818.1"/>
    <property type="molecule type" value="Genomic_DNA"/>
</dbReference>
<evidence type="ECO:0000313" key="4">
    <source>
        <dbReference type="EMBL" id="KAG9323818.1"/>
    </source>
</evidence>
<feature type="domain" description="Beta-lactamase-related" evidence="2">
    <location>
        <begin position="20"/>
        <end position="358"/>
    </location>
</feature>
<proteinExistence type="inferred from homology"/>